<evidence type="ECO:0000259" key="5">
    <source>
        <dbReference type="PROSITE" id="PS50977"/>
    </source>
</evidence>
<dbReference type="AlphaFoldDB" id="A0A1G8WLQ6"/>
<dbReference type="Gene3D" id="1.10.357.10">
    <property type="entry name" value="Tetracycline Repressor, domain 2"/>
    <property type="match status" value="1"/>
</dbReference>
<sequence>MNALFGKLACVKTKEKAAGGPDTRTRIVRTASRLMQRQGYDGTGIKQISQEAEATLGSVYHFFPGGKQELAVAAIRHGDEEFVHELSAALDSEEDPAAAVLALSASIAAGLRASDWIDGCPITTTSLGTAGRVPDIQEAAAAAFARWRGLVHDKLRASGIAEEDAHALAHTVISTLEGAELASQVSRSVEPLEIAGRHLARLIALHR</sequence>
<keyword evidence="1" id="KW-0805">Transcription regulation</keyword>
<dbReference type="PANTHER" id="PTHR47506:SF3">
    <property type="entry name" value="HTH-TYPE TRANSCRIPTIONAL REGULATOR LMRA"/>
    <property type="match status" value="1"/>
</dbReference>
<dbReference type="InterPro" id="IPR054156">
    <property type="entry name" value="YxaF_TetR_C"/>
</dbReference>
<evidence type="ECO:0000256" key="4">
    <source>
        <dbReference type="PROSITE-ProRule" id="PRU00335"/>
    </source>
</evidence>
<dbReference type="Pfam" id="PF00440">
    <property type="entry name" value="TetR_N"/>
    <property type="match status" value="1"/>
</dbReference>
<dbReference type="OrthoDB" id="4567939at2"/>
<dbReference type="GO" id="GO:0003677">
    <property type="term" value="F:DNA binding"/>
    <property type="evidence" value="ECO:0007669"/>
    <property type="project" value="UniProtKB-UniRule"/>
</dbReference>
<dbReference type="SUPFAM" id="SSF48498">
    <property type="entry name" value="Tetracyclin repressor-like, C-terminal domain"/>
    <property type="match status" value="1"/>
</dbReference>
<dbReference type="PANTHER" id="PTHR47506">
    <property type="entry name" value="TRANSCRIPTIONAL REGULATORY PROTEIN"/>
    <property type="match status" value="1"/>
</dbReference>
<proteinExistence type="predicted"/>
<keyword evidence="3" id="KW-0804">Transcription</keyword>
<protein>
    <submittedName>
        <fullName evidence="6">DNA-binding transcriptional regulator, AcrR family</fullName>
    </submittedName>
</protein>
<gene>
    <name evidence="6" type="ORF">SAMN05421806_102551</name>
</gene>
<dbReference type="InterPro" id="IPR009057">
    <property type="entry name" value="Homeodomain-like_sf"/>
</dbReference>
<feature type="DNA-binding region" description="H-T-H motif" evidence="4">
    <location>
        <begin position="44"/>
        <end position="63"/>
    </location>
</feature>
<evidence type="ECO:0000256" key="1">
    <source>
        <dbReference type="ARBA" id="ARBA00023015"/>
    </source>
</evidence>
<dbReference type="Proteomes" id="UP000199155">
    <property type="component" value="Unassembled WGS sequence"/>
</dbReference>
<keyword evidence="2 4" id="KW-0238">DNA-binding</keyword>
<dbReference type="STRING" id="417292.SAMN05421806_102551"/>
<dbReference type="InterPro" id="IPR036271">
    <property type="entry name" value="Tet_transcr_reg_TetR-rel_C_sf"/>
</dbReference>
<dbReference type="Pfam" id="PF21993">
    <property type="entry name" value="TetR_C_13_2"/>
    <property type="match status" value="1"/>
</dbReference>
<evidence type="ECO:0000256" key="2">
    <source>
        <dbReference type="ARBA" id="ARBA00023125"/>
    </source>
</evidence>
<organism evidence="6 7">
    <name type="scientific">Streptomyces indicus</name>
    <dbReference type="NCBI Taxonomy" id="417292"/>
    <lineage>
        <taxon>Bacteria</taxon>
        <taxon>Bacillati</taxon>
        <taxon>Actinomycetota</taxon>
        <taxon>Actinomycetes</taxon>
        <taxon>Kitasatosporales</taxon>
        <taxon>Streptomycetaceae</taxon>
        <taxon>Streptomyces</taxon>
    </lineage>
</organism>
<evidence type="ECO:0000313" key="6">
    <source>
        <dbReference type="EMBL" id="SDJ79318.1"/>
    </source>
</evidence>
<dbReference type="InterPro" id="IPR001647">
    <property type="entry name" value="HTH_TetR"/>
</dbReference>
<dbReference type="SUPFAM" id="SSF46689">
    <property type="entry name" value="Homeodomain-like"/>
    <property type="match status" value="1"/>
</dbReference>
<name>A0A1G8WLQ6_9ACTN</name>
<feature type="domain" description="HTH tetR-type" evidence="5">
    <location>
        <begin position="21"/>
        <end position="81"/>
    </location>
</feature>
<accession>A0A1G8WLQ6</accession>
<dbReference type="EMBL" id="FNFF01000002">
    <property type="protein sequence ID" value="SDJ79318.1"/>
    <property type="molecule type" value="Genomic_DNA"/>
</dbReference>
<dbReference type="PROSITE" id="PS50977">
    <property type="entry name" value="HTH_TETR_2"/>
    <property type="match status" value="1"/>
</dbReference>
<evidence type="ECO:0000313" key="7">
    <source>
        <dbReference type="Proteomes" id="UP000199155"/>
    </source>
</evidence>
<keyword evidence="7" id="KW-1185">Reference proteome</keyword>
<reference evidence="6 7" key="1">
    <citation type="submission" date="2016-10" db="EMBL/GenBank/DDBJ databases">
        <authorList>
            <person name="de Groot N.N."/>
        </authorList>
    </citation>
    <scope>NUCLEOTIDE SEQUENCE [LARGE SCALE GENOMIC DNA]</scope>
    <source>
        <strain evidence="6 7">CGMCC 4.5727</strain>
    </source>
</reference>
<evidence type="ECO:0000256" key="3">
    <source>
        <dbReference type="ARBA" id="ARBA00023163"/>
    </source>
</evidence>